<dbReference type="EMBL" id="UOFV01000475">
    <property type="protein sequence ID" value="VAX04510.1"/>
    <property type="molecule type" value="Genomic_DNA"/>
</dbReference>
<dbReference type="InterPro" id="IPR030923">
    <property type="entry name" value="LptG"/>
</dbReference>
<comment type="subcellular location">
    <subcellularLocation>
        <location evidence="1">Cell membrane</location>
        <topology evidence="1">Multi-pass membrane protein</topology>
    </subcellularLocation>
</comment>
<evidence type="ECO:0000256" key="3">
    <source>
        <dbReference type="ARBA" id="ARBA00022692"/>
    </source>
</evidence>
<evidence type="ECO:0000256" key="6">
    <source>
        <dbReference type="SAM" id="Phobius"/>
    </source>
</evidence>
<dbReference type="GO" id="GO:0015920">
    <property type="term" value="P:lipopolysaccharide transport"/>
    <property type="evidence" value="ECO:0007669"/>
    <property type="project" value="TreeGrafter"/>
</dbReference>
<feature type="transmembrane region" description="Helical" evidence="6">
    <location>
        <begin position="60"/>
        <end position="81"/>
    </location>
</feature>
<feature type="transmembrane region" description="Helical" evidence="6">
    <location>
        <begin position="12"/>
        <end position="33"/>
    </location>
</feature>
<dbReference type="PANTHER" id="PTHR33529">
    <property type="entry name" value="SLR0882 PROTEIN-RELATED"/>
    <property type="match status" value="1"/>
</dbReference>
<evidence type="ECO:0000313" key="7">
    <source>
        <dbReference type="EMBL" id="VAX04510.1"/>
    </source>
</evidence>
<evidence type="ECO:0000256" key="1">
    <source>
        <dbReference type="ARBA" id="ARBA00004651"/>
    </source>
</evidence>
<feature type="transmembrane region" description="Helical" evidence="6">
    <location>
        <begin position="303"/>
        <end position="325"/>
    </location>
</feature>
<evidence type="ECO:0000256" key="5">
    <source>
        <dbReference type="ARBA" id="ARBA00023136"/>
    </source>
</evidence>
<proteinExistence type="predicted"/>
<accession>A0A3B1B2I2</accession>
<dbReference type="Pfam" id="PF03739">
    <property type="entry name" value="LptF_LptG"/>
    <property type="match status" value="1"/>
</dbReference>
<gene>
    <name evidence="7" type="ORF">MNBD_GAMMA19-1198</name>
</gene>
<keyword evidence="3 6" id="KW-0812">Transmembrane</keyword>
<keyword evidence="5 6" id="KW-0472">Membrane</keyword>
<dbReference type="InterPro" id="IPR005495">
    <property type="entry name" value="LptG/LptF_permease"/>
</dbReference>
<organism evidence="7">
    <name type="scientific">hydrothermal vent metagenome</name>
    <dbReference type="NCBI Taxonomy" id="652676"/>
    <lineage>
        <taxon>unclassified sequences</taxon>
        <taxon>metagenomes</taxon>
        <taxon>ecological metagenomes</taxon>
    </lineage>
</organism>
<reference evidence="7" key="1">
    <citation type="submission" date="2018-06" db="EMBL/GenBank/DDBJ databases">
        <authorList>
            <person name="Zhirakovskaya E."/>
        </authorList>
    </citation>
    <scope>NUCLEOTIDE SEQUENCE</scope>
</reference>
<keyword evidence="4 6" id="KW-1133">Transmembrane helix</keyword>
<dbReference type="NCBIfam" id="TIGR04408">
    <property type="entry name" value="LptG_lptG"/>
    <property type="match status" value="1"/>
</dbReference>
<keyword evidence="2" id="KW-1003">Cell membrane</keyword>
<sequence length="354" mass="38912">MQILDRYIAKSVGFSTLLVMGVLLTLFTFFAFMDEAGQIGKGRYGTWQAFQYVLLTVPRLAYQLFPICALLGTTIGLGILASNSELVAIRAAGVSLTRIIVSVMKIGLLFVVLTIIIGEGVAPAAERYAQTLRSVAMSDKLTLRGREGLWARDGNSFVNVRHILPGERLGQIYIFERDAMHRLVKLVRADSAVYRNGGWVLQKVLSSDISEQGVTSARVDEAPWQTNLSPDLLSVVTVKPNTLSILGLYDYVQYLNDNGLDAAVYEQALWGKVVAPLVTAVMVFLSIPFVFGPLRSVGVGHRILVGTLAGVGFHILNQMFTYMGLVFNFNPLLSALAPAMLAFMAGYYMLRRLY</sequence>
<dbReference type="PANTHER" id="PTHR33529:SF2">
    <property type="entry name" value="LIPOPOLYSACCHARIDE EXPORT SYSTEM PERMEASE PROTEIN LPTG"/>
    <property type="match status" value="1"/>
</dbReference>
<protein>
    <submittedName>
        <fullName evidence="7">FIG000906: Predicted Permease</fullName>
    </submittedName>
</protein>
<evidence type="ECO:0000256" key="4">
    <source>
        <dbReference type="ARBA" id="ARBA00022989"/>
    </source>
</evidence>
<dbReference type="GO" id="GO:0055085">
    <property type="term" value="P:transmembrane transport"/>
    <property type="evidence" value="ECO:0007669"/>
    <property type="project" value="InterPro"/>
</dbReference>
<feature type="transmembrane region" description="Helical" evidence="6">
    <location>
        <begin position="331"/>
        <end position="350"/>
    </location>
</feature>
<name>A0A3B1B2I2_9ZZZZ</name>
<feature type="transmembrane region" description="Helical" evidence="6">
    <location>
        <begin position="273"/>
        <end position="291"/>
    </location>
</feature>
<dbReference type="GO" id="GO:0043190">
    <property type="term" value="C:ATP-binding cassette (ABC) transporter complex"/>
    <property type="evidence" value="ECO:0007669"/>
    <property type="project" value="InterPro"/>
</dbReference>
<evidence type="ECO:0000256" key="2">
    <source>
        <dbReference type="ARBA" id="ARBA00022475"/>
    </source>
</evidence>
<dbReference type="AlphaFoldDB" id="A0A3B1B2I2"/>
<feature type="transmembrane region" description="Helical" evidence="6">
    <location>
        <begin position="93"/>
        <end position="117"/>
    </location>
</feature>